<dbReference type="STRING" id="1642646.ING2E5A_2608"/>
<sequence length="382" mass="42131">MLSCKQSLTRIFLPFLLLTLAGFSTTTAQSLRLYTPYPEIVVPPGEKIDYTIDLINDGGSVATAEIAVEGIPDTWTYSLRSGGWSARRISVLPKEKKTVNLKVELPYDIDKGSYTFRVLAKNYTVLPITIEVSEKGTVKTEFTADQSNMQGHATSDFNFRTKLENQTGEKQLYALSSHAPRGWTVVFKPNYQQATSVEIEPGQSKDITIEIKPPYNVKAGKYTIPVMATTGSSSAQLELEADISGTYGIELTTPEGRLSEKITAGRRKKIDLVVRNSGSTDLSSVRMSANNPRGWEATFSPDTIPFIAAGETAQVKAEIKAYGKAIPGDYVVNLTAQTPEVKSDASFRMSVRTPLLWGWLGILIIFGAIGTVYWLFRKYGRR</sequence>
<protein>
    <submittedName>
        <fullName evidence="4">S-layer domain</fullName>
    </submittedName>
</protein>
<evidence type="ECO:0000313" key="5">
    <source>
        <dbReference type="Proteomes" id="UP000178485"/>
    </source>
</evidence>
<gene>
    <name evidence="4" type="ORF">ING2E5A_2608</name>
</gene>
<keyword evidence="1" id="KW-1133">Transmembrane helix</keyword>
<evidence type="ECO:0000259" key="3">
    <source>
        <dbReference type="Pfam" id="PF10633"/>
    </source>
</evidence>
<dbReference type="Gene3D" id="2.60.40.10">
    <property type="entry name" value="Immunoglobulins"/>
    <property type="match status" value="2"/>
</dbReference>
<dbReference type="InterPro" id="IPR018905">
    <property type="entry name" value="A-galactase_NEW3"/>
</dbReference>
<accession>A0A1G4GA29</accession>
<feature type="domain" description="Alpha-galactosidase NEW3" evidence="3">
    <location>
        <begin position="262"/>
        <end position="337"/>
    </location>
</feature>
<name>A0A1G4GA29_9BACT</name>
<keyword evidence="5" id="KW-1185">Reference proteome</keyword>
<dbReference type="AlphaFoldDB" id="A0A1G4GA29"/>
<evidence type="ECO:0000256" key="2">
    <source>
        <dbReference type="SAM" id="SignalP"/>
    </source>
</evidence>
<keyword evidence="1" id="KW-0812">Transmembrane</keyword>
<dbReference type="InterPro" id="IPR013783">
    <property type="entry name" value="Ig-like_fold"/>
</dbReference>
<dbReference type="PANTHER" id="PTHR39198:SF1">
    <property type="entry name" value="ALPHA-GALACTOSIDASE NEW3 DOMAIN-CONTAINING PROTEIN"/>
    <property type="match status" value="1"/>
</dbReference>
<dbReference type="Pfam" id="PF10633">
    <property type="entry name" value="NPCBM_assoc"/>
    <property type="match status" value="2"/>
</dbReference>
<proteinExistence type="predicted"/>
<reference evidence="4 5" key="1">
    <citation type="submission" date="2016-08" db="EMBL/GenBank/DDBJ databases">
        <authorList>
            <person name="Seilhamer J.J."/>
        </authorList>
    </citation>
    <scope>NUCLEOTIDE SEQUENCE [LARGE SCALE GENOMIC DNA]</scope>
    <source>
        <strain evidence="4">ING2-E5A</strain>
    </source>
</reference>
<keyword evidence="2" id="KW-0732">Signal</keyword>
<evidence type="ECO:0000256" key="1">
    <source>
        <dbReference type="SAM" id="Phobius"/>
    </source>
</evidence>
<feature type="signal peptide" evidence="2">
    <location>
        <begin position="1"/>
        <end position="28"/>
    </location>
</feature>
<dbReference type="Proteomes" id="UP000178485">
    <property type="component" value="Chromosome i"/>
</dbReference>
<dbReference type="EMBL" id="LT608328">
    <property type="protein sequence ID" value="SCM59404.1"/>
    <property type="molecule type" value="Genomic_DNA"/>
</dbReference>
<dbReference type="KEGG" id="pmuc:ING2E5A_2608"/>
<feature type="chain" id="PRO_5009604017" evidence="2">
    <location>
        <begin position="29"/>
        <end position="382"/>
    </location>
</feature>
<evidence type="ECO:0000313" key="4">
    <source>
        <dbReference type="EMBL" id="SCM59404.1"/>
    </source>
</evidence>
<feature type="transmembrane region" description="Helical" evidence="1">
    <location>
        <begin position="356"/>
        <end position="376"/>
    </location>
</feature>
<dbReference type="RefSeq" id="WP_083373438.1">
    <property type="nucleotide sequence ID" value="NZ_JBASDY010000160.1"/>
</dbReference>
<keyword evidence="1" id="KW-0472">Membrane</keyword>
<organism evidence="4 5">
    <name type="scientific">Petrimonas mucosa</name>
    <dbReference type="NCBI Taxonomy" id="1642646"/>
    <lineage>
        <taxon>Bacteria</taxon>
        <taxon>Pseudomonadati</taxon>
        <taxon>Bacteroidota</taxon>
        <taxon>Bacteroidia</taxon>
        <taxon>Bacteroidales</taxon>
        <taxon>Dysgonomonadaceae</taxon>
        <taxon>Petrimonas</taxon>
    </lineage>
</organism>
<dbReference type="PANTHER" id="PTHR39198">
    <property type="entry name" value="HYPOTHETICAL MEMBRANE PROTEIN, CONSERVED"/>
    <property type="match status" value="1"/>
</dbReference>
<feature type="domain" description="Alpha-galactosidase NEW3" evidence="3">
    <location>
        <begin position="174"/>
        <end position="229"/>
    </location>
</feature>